<dbReference type="InParanoid" id="G0MBP4"/>
<evidence type="ECO:0000313" key="2">
    <source>
        <dbReference type="EMBL" id="EGT45816.1"/>
    </source>
</evidence>
<dbReference type="InterPro" id="IPR012885">
    <property type="entry name" value="F-box_Sdz-33"/>
</dbReference>
<evidence type="ECO:0000313" key="3">
    <source>
        <dbReference type="Proteomes" id="UP000008068"/>
    </source>
</evidence>
<name>G0MBP4_CAEBE</name>
<dbReference type="AlphaFoldDB" id="G0MBP4"/>
<dbReference type="InterPro" id="IPR053222">
    <property type="entry name" value="Zygotic_Embryogenesis-Asso"/>
</dbReference>
<dbReference type="PANTHER" id="PTHR22899:SF0">
    <property type="entry name" value="F-BOX ASSOCIATED DOMAIN-CONTAINING PROTEIN-RELATED"/>
    <property type="match status" value="1"/>
</dbReference>
<proteinExistence type="predicted"/>
<dbReference type="EMBL" id="GL379789">
    <property type="protein sequence ID" value="EGT45816.1"/>
    <property type="molecule type" value="Genomic_DNA"/>
</dbReference>
<gene>
    <name evidence="2" type="ORF">CAEBREN_04364</name>
</gene>
<accession>G0MBP4</accession>
<keyword evidence="3" id="KW-1185">Reference proteome</keyword>
<sequence>MIPLRRLPKRALDIVLKNMTTMKQLFISLCNKSFKSQIHLLNTGIDFEFRIMIGEVFRIYVLSPDRGSLGLYFHTNESEDWSRKEGEPKRTFAENDTVLITYIANDWKYGKRFDANNSKKSARQWILLLILFFDSIKETLRGLKLETLEITGNAAMSKYQEILKSVPPSDNFVQDSIQEVENYQNVLIQNFVAIDISFHSNFSDVLLNNSKFALIPGERFTIKNLNQFLKLWIKGSNPNAKLFSIDWVPLWNDEDVEDVLKGIPYEVIPYTVERSLLNVPDYVPDADKKIRGGYGIRRMVDGAEATVKLDCFSTAFSFELFVWDE</sequence>
<reference evidence="3" key="1">
    <citation type="submission" date="2011-07" db="EMBL/GenBank/DDBJ databases">
        <authorList>
            <consortium name="Caenorhabditis brenneri Sequencing and Analysis Consortium"/>
            <person name="Wilson R.K."/>
        </authorList>
    </citation>
    <scope>NUCLEOTIDE SEQUENCE [LARGE SCALE GENOMIC DNA]</scope>
    <source>
        <strain evidence="3">PB2801</strain>
    </source>
</reference>
<dbReference type="Pfam" id="PF07735">
    <property type="entry name" value="FBA_2"/>
    <property type="match status" value="1"/>
</dbReference>
<evidence type="ECO:0000259" key="1">
    <source>
        <dbReference type="Pfam" id="PF07735"/>
    </source>
</evidence>
<dbReference type="HOGENOM" id="CLU_028840_1_3_1"/>
<protein>
    <recommendedName>
        <fullName evidence="1">Sdz-33 F-box domain-containing protein</fullName>
    </recommendedName>
</protein>
<dbReference type="Proteomes" id="UP000008068">
    <property type="component" value="Unassembled WGS sequence"/>
</dbReference>
<feature type="domain" description="Sdz-33 F-box" evidence="1">
    <location>
        <begin position="182"/>
        <end position="245"/>
    </location>
</feature>
<dbReference type="OrthoDB" id="5911444at2759"/>
<organism evidence="3">
    <name type="scientific">Caenorhabditis brenneri</name>
    <name type="common">Nematode worm</name>
    <dbReference type="NCBI Taxonomy" id="135651"/>
    <lineage>
        <taxon>Eukaryota</taxon>
        <taxon>Metazoa</taxon>
        <taxon>Ecdysozoa</taxon>
        <taxon>Nematoda</taxon>
        <taxon>Chromadorea</taxon>
        <taxon>Rhabditida</taxon>
        <taxon>Rhabditina</taxon>
        <taxon>Rhabditomorpha</taxon>
        <taxon>Rhabditoidea</taxon>
        <taxon>Rhabditidae</taxon>
        <taxon>Peloderinae</taxon>
        <taxon>Caenorhabditis</taxon>
    </lineage>
</organism>
<dbReference type="PANTHER" id="PTHR22899">
    <property type="entry name" value="CYCLIN-RELATED F-BOX FAMILY"/>
    <property type="match status" value="1"/>
</dbReference>